<reference evidence="7" key="1">
    <citation type="journal article" date="2019" name="Int. J. Syst. Evol. Microbiol.">
        <title>The Global Catalogue of Microorganisms (GCM) 10K type strain sequencing project: providing services to taxonomists for standard genome sequencing and annotation.</title>
        <authorList>
            <consortium name="The Broad Institute Genomics Platform"/>
            <consortium name="The Broad Institute Genome Sequencing Center for Infectious Disease"/>
            <person name="Wu L."/>
            <person name="Ma J."/>
        </authorList>
    </citation>
    <scope>NUCLEOTIDE SEQUENCE [LARGE SCALE GENOMIC DNA]</scope>
    <source>
        <strain evidence="7">JCM 9731</strain>
    </source>
</reference>
<proteinExistence type="inferred from homology"/>
<sequence length="128" mass="13234">MADQSSEHTNTEETKTKATRARKKTNKKDDNQGGNNNMREALGMIETKGLVGAIEAADAMVKAANVTLVGKELVGGGLVSVMVRGDVGAVKAATEAGAEAAGRVGQLISVHVIPRPNSEVEGILPKAK</sequence>
<dbReference type="InterPro" id="IPR044872">
    <property type="entry name" value="CcmK/CsoS1_BMC"/>
</dbReference>
<name>A0ABN0WGP6_9BACI</name>
<evidence type="ECO:0000256" key="1">
    <source>
        <dbReference type="ARBA" id="ARBA00023780"/>
    </source>
</evidence>
<keyword evidence="3" id="KW-1283">Bacterial microcompartment</keyword>
<dbReference type="PANTHER" id="PTHR33941:SF11">
    <property type="entry name" value="BACTERIAL MICROCOMPARTMENT SHELL PROTEIN PDUJ"/>
    <property type="match status" value="1"/>
</dbReference>
<evidence type="ECO:0000313" key="7">
    <source>
        <dbReference type="Proteomes" id="UP001500782"/>
    </source>
</evidence>
<dbReference type="Proteomes" id="UP001500782">
    <property type="component" value="Unassembled WGS sequence"/>
</dbReference>
<dbReference type="InterPro" id="IPR020808">
    <property type="entry name" value="Bact_microcomp_CS"/>
</dbReference>
<comment type="similarity">
    <text evidence="1">Belongs to the bacterial microcompartments protein family. CsoS1 subfamily.</text>
</comment>
<dbReference type="Pfam" id="PF00936">
    <property type="entry name" value="BMC"/>
    <property type="match status" value="1"/>
</dbReference>
<gene>
    <name evidence="6" type="ORF">GCM10008967_29230</name>
</gene>
<evidence type="ECO:0000256" key="3">
    <source>
        <dbReference type="ARBA" id="ARBA00024446"/>
    </source>
</evidence>
<keyword evidence="7" id="KW-1185">Reference proteome</keyword>
<dbReference type="PROSITE" id="PS51930">
    <property type="entry name" value="BMC_2"/>
    <property type="match status" value="1"/>
</dbReference>
<comment type="subcellular location">
    <subcellularLocation>
        <location evidence="2">Bacterial microcompartment</location>
    </subcellularLocation>
</comment>
<dbReference type="Gene3D" id="3.30.70.1710">
    <property type="match status" value="1"/>
</dbReference>
<dbReference type="PANTHER" id="PTHR33941">
    <property type="entry name" value="PROPANEDIOL UTILIZATION PROTEIN PDUA"/>
    <property type="match status" value="1"/>
</dbReference>
<dbReference type="PROSITE" id="PS01139">
    <property type="entry name" value="BMC_1"/>
    <property type="match status" value="1"/>
</dbReference>
<feature type="compositionally biased region" description="Basic and acidic residues" evidence="4">
    <location>
        <begin position="1"/>
        <end position="16"/>
    </location>
</feature>
<dbReference type="EMBL" id="BAAADJ010000050">
    <property type="protein sequence ID" value="GAA0337089.1"/>
    <property type="molecule type" value="Genomic_DNA"/>
</dbReference>
<evidence type="ECO:0000259" key="5">
    <source>
        <dbReference type="PROSITE" id="PS51930"/>
    </source>
</evidence>
<comment type="caution">
    <text evidence="6">The sequence shown here is derived from an EMBL/GenBank/DDBJ whole genome shotgun (WGS) entry which is preliminary data.</text>
</comment>
<organism evidence="6 7">
    <name type="scientific">Bacillus carboniphilus</name>
    <dbReference type="NCBI Taxonomy" id="86663"/>
    <lineage>
        <taxon>Bacteria</taxon>
        <taxon>Bacillati</taxon>
        <taxon>Bacillota</taxon>
        <taxon>Bacilli</taxon>
        <taxon>Bacillales</taxon>
        <taxon>Bacillaceae</taxon>
        <taxon>Bacillus</taxon>
    </lineage>
</organism>
<dbReference type="InterPro" id="IPR037233">
    <property type="entry name" value="CcmK-like_sf"/>
</dbReference>
<evidence type="ECO:0000313" key="6">
    <source>
        <dbReference type="EMBL" id="GAA0337089.1"/>
    </source>
</evidence>
<dbReference type="SUPFAM" id="SSF143414">
    <property type="entry name" value="CcmK-like"/>
    <property type="match status" value="1"/>
</dbReference>
<dbReference type="SMART" id="SM00877">
    <property type="entry name" value="BMC"/>
    <property type="match status" value="1"/>
</dbReference>
<evidence type="ECO:0000256" key="4">
    <source>
        <dbReference type="SAM" id="MobiDB-lite"/>
    </source>
</evidence>
<feature type="region of interest" description="Disordered" evidence="4">
    <location>
        <begin position="1"/>
        <end position="39"/>
    </location>
</feature>
<accession>A0ABN0WGP6</accession>
<feature type="compositionally biased region" description="Basic residues" evidence="4">
    <location>
        <begin position="17"/>
        <end position="26"/>
    </location>
</feature>
<dbReference type="CDD" id="cd07045">
    <property type="entry name" value="BMC_CcmK_like"/>
    <property type="match status" value="1"/>
</dbReference>
<protein>
    <recommendedName>
        <fullName evidence="5">BMC domain-containing protein</fullName>
    </recommendedName>
</protein>
<evidence type="ECO:0000256" key="2">
    <source>
        <dbReference type="ARBA" id="ARBA00024322"/>
    </source>
</evidence>
<feature type="domain" description="BMC" evidence="5">
    <location>
        <begin position="41"/>
        <end position="125"/>
    </location>
</feature>
<dbReference type="InterPro" id="IPR050575">
    <property type="entry name" value="BMC_shell"/>
</dbReference>
<dbReference type="InterPro" id="IPR000249">
    <property type="entry name" value="BMC_dom"/>
</dbReference>